<accession>A0AAV2T4Q7</accession>
<evidence type="ECO:0000256" key="1">
    <source>
        <dbReference type="ARBA" id="ARBA00007381"/>
    </source>
</evidence>
<evidence type="ECO:0000313" key="6">
    <source>
        <dbReference type="EMBL" id="CAL5130273.1"/>
    </source>
</evidence>
<dbReference type="PANTHER" id="PTHR19375">
    <property type="entry name" value="HEAT SHOCK PROTEIN 70KDA"/>
    <property type="match status" value="1"/>
</dbReference>
<dbReference type="GO" id="GO:0140662">
    <property type="term" value="F:ATP-dependent protein folding chaperone"/>
    <property type="evidence" value="ECO:0007669"/>
    <property type="project" value="InterPro"/>
</dbReference>
<protein>
    <recommendedName>
        <fullName evidence="8">Heat shock protein 70</fullName>
    </recommendedName>
</protein>
<keyword evidence="3 5" id="KW-0067">ATP-binding</keyword>
<dbReference type="SUPFAM" id="SSF100920">
    <property type="entry name" value="Heat shock protein 70kD (HSP70), peptide-binding domain"/>
    <property type="match status" value="1"/>
</dbReference>
<comment type="caution">
    <text evidence="6">The sequence shown here is derived from an EMBL/GenBank/DDBJ whole genome shotgun (WGS) entry which is preliminary data.</text>
</comment>
<sequence length="605" mass="67681">MVAIGIDLGTTNSCIAVCLNGRVEIIPDCLGKGTIPSYVAFTAQRRLFGSEAKDQAVINPHNTIFHTKRLIGRRFTDSTVVEDRKHWPFEVLRDSNKPKVLVEYKGFKESFSAENISSMLLHYFKRTAENYLKTPVTDAVITVPAYFSRNQREATRAAARVAGFNVLNIINEPTAAALAYGAGQSYSVGQNVVVFDLGGGTCDVSVLRVEASTVEVKATKGDTHLGGEDFDQRILDCLLKQFESNYGGAIERNYEAMYRLREACERAKCELSSSATAEIRLDSLSNDTDYYTTITRSQFEQINEQLFRRAMQLVTSALLDADLDVNEIDAVILIGGSCRIPKIQKMLEELFGGRKPYKAMNPDETVAYGAALHAASYDFEQATGLKKMFLRDVTPLTMGIEMADESMGVLIKRNTPIPVTIKRVFHVSSKHTVLFSVYEGERPIARDNHMMGEFLYQPSSMVSSAEFIFSIDKNGILSVFAKDSATGQSTEVIISGQRDMLTQQDIDNMLLDAERYQEEDRGENARLRALTNLEKNIQIIYEASRTNRNLSDRSFFDIIRKCDVLMRWITSHPDAPQILATPSTGYSPHRLLFPASQSYPQLTRL</sequence>
<evidence type="ECO:0008006" key="8">
    <source>
        <dbReference type="Google" id="ProtNLM"/>
    </source>
</evidence>
<gene>
    <name evidence="6" type="ORF">CDAUBV1_LOCUS1686</name>
</gene>
<dbReference type="InterPro" id="IPR029047">
    <property type="entry name" value="HSP70_peptide-bd_sf"/>
</dbReference>
<dbReference type="Gene3D" id="3.30.420.40">
    <property type="match status" value="2"/>
</dbReference>
<dbReference type="EMBL" id="CAXLJL010000059">
    <property type="protein sequence ID" value="CAL5130273.1"/>
    <property type="molecule type" value="Genomic_DNA"/>
</dbReference>
<dbReference type="CDD" id="cd24028">
    <property type="entry name" value="ASKHA_NBD_HSP70_HSPA1-like"/>
    <property type="match status" value="1"/>
</dbReference>
<comment type="similarity">
    <text evidence="1 5">Belongs to the heat shock protein 70 family.</text>
</comment>
<dbReference type="PROSITE" id="PS00329">
    <property type="entry name" value="HSP70_2"/>
    <property type="match status" value="1"/>
</dbReference>
<dbReference type="FunFam" id="3.90.640.10:FF:000010">
    <property type="entry name" value="heat shock 70 kDa protein 14"/>
    <property type="match status" value="1"/>
</dbReference>
<reference evidence="6" key="1">
    <citation type="submission" date="2024-06" db="EMBL/GenBank/DDBJ databases">
        <authorList>
            <person name="Liu X."/>
            <person name="Lenzi L."/>
            <person name="Haldenby T S."/>
            <person name="Uol C."/>
        </authorList>
    </citation>
    <scope>NUCLEOTIDE SEQUENCE</scope>
</reference>
<dbReference type="InterPro" id="IPR018181">
    <property type="entry name" value="Heat_shock_70_CS"/>
</dbReference>
<organism evidence="6 7">
    <name type="scientific">Calicophoron daubneyi</name>
    <name type="common">Rumen fluke</name>
    <name type="synonym">Paramphistomum daubneyi</name>
    <dbReference type="NCBI Taxonomy" id="300641"/>
    <lineage>
        <taxon>Eukaryota</taxon>
        <taxon>Metazoa</taxon>
        <taxon>Spiralia</taxon>
        <taxon>Lophotrochozoa</taxon>
        <taxon>Platyhelminthes</taxon>
        <taxon>Trematoda</taxon>
        <taxon>Digenea</taxon>
        <taxon>Plagiorchiida</taxon>
        <taxon>Pronocephalata</taxon>
        <taxon>Paramphistomoidea</taxon>
        <taxon>Paramphistomidae</taxon>
        <taxon>Calicophoron</taxon>
    </lineage>
</organism>
<keyword evidence="4" id="KW-0143">Chaperone</keyword>
<dbReference type="Gene3D" id="3.90.640.10">
    <property type="entry name" value="Actin, Chain A, domain 4"/>
    <property type="match status" value="1"/>
</dbReference>
<dbReference type="FunFam" id="3.30.30.30:FF:000001">
    <property type="entry name" value="heat shock 70 kDa protein-like"/>
    <property type="match status" value="1"/>
</dbReference>
<dbReference type="FunFam" id="3.30.420.40:FF:000046">
    <property type="entry name" value="Chaperone protein HscA"/>
    <property type="match status" value="1"/>
</dbReference>
<dbReference type="Pfam" id="PF00012">
    <property type="entry name" value="HSP70"/>
    <property type="match status" value="1"/>
</dbReference>
<name>A0AAV2T4Q7_CALDB</name>
<dbReference type="PROSITE" id="PS00297">
    <property type="entry name" value="HSP70_1"/>
    <property type="match status" value="1"/>
</dbReference>
<dbReference type="PRINTS" id="PR00301">
    <property type="entry name" value="HEATSHOCK70"/>
</dbReference>
<keyword evidence="2 5" id="KW-0547">Nucleotide-binding</keyword>
<dbReference type="InterPro" id="IPR043129">
    <property type="entry name" value="ATPase_NBD"/>
</dbReference>
<dbReference type="SUPFAM" id="SSF53067">
    <property type="entry name" value="Actin-like ATPase domain"/>
    <property type="match status" value="2"/>
</dbReference>
<dbReference type="Proteomes" id="UP001497525">
    <property type="component" value="Unassembled WGS sequence"/>
</dbReference>
<evidence type="ECO:0000313" key="7">
    <source>
        <dbReference type="Proteomes" id="UP001497525"/>
    </source>
</evidence>
<dbReference type="GO" id="GO:0005524">
    <property type="term" value="F:ATP binding"/>
    <property type="evidence" value="ECO:0007669"/>
    <property type="project" value="UniProtKB-KW"/>
</dbReference>
<evidence type="ECO:0000256" key="5">
    <source>
        <dbReference type="RuleBase" id="RU003322"/>
    </source>
</evidence>
<evidence type="ECO:0000256" key="2">
    <source>
        <dbReference type="ARBA" id="ARBA00022741"/>
    </source>
</evidence>
<dbReference type="AlphaFoldDB" id="A0AAV2T4Q7"/>
<evidence type="ECO:0000256" key="3">
    <source>
        <dbReference type="ARBA" id="ARBA00022840"/>
    </source>
</evidence>
<proteinExistence type="inferred from homology"/>
<dbReference type="InterPro" id="IPR013126">
    <property type="entry name" value="Hsp_70_fam"/>
</dbReference>
<dbReference type="Gene3D" id="3.30.30.30">
    <property type="match status" value="1"/>
</dbReference>
<dbReference type="Gene3D" id="2.60.34.10">
    <property type="entry name" value="Substrate Binding Domain Of DNAk, Chain A, domain 1"/>
    <property type="match status" value="1"/>
</dbReference>
<evidence type="ECO:0000256" key="4">
    <source>
        <dbReference type="ARBA" id="ARBA00023186"/>
    </source>
</evidence>